<dbReference type="AlphaFoldDB" id="A0A1H4QJ53"/>
<protein>
    <submittedName>
        <fullName evidence="1">Uncharacterized protein</fullName>
    </submittedName>
</protein>
<dbReference type="Proteomes" id="UP000198982">
    <property type="component" value="Unassembled WGS sequence"/>
</dbReference>
<sequence>MKTVIVVDGINHVFLTEGGATKLKLEAETTEATDVAGAQLKLPDIWLITRKNGTPIFGLRPESGDKAFRILTAEKLYEEKIQWFEPLARYYRRLIWVNPESTRKGADVYLAYKHVTWGELIEFAIVDRLSISFHSLLPGDWKKSDKGGDGYLLVLMQDQPYWTDGIGQIPYAVNTFRKYWRETRNKDLAIRKTGETGIRWGSGKFYEPAETGPGDVYDNFMILRGALWASENFRLEVKQHTILDRGIPYEIETADAVYAPTSKTRLTRPISQSDIDRYGVWQR</sequence>
<name>A0A1H4QJ53_9PSED</name>
<evidence type="ECO:0000313" key="1">
    <source>
        <dbReference type="EMBL" id="SEC19574.1"/>
    </source>
</evidence>
<keyword evidence="2" id="KW-1185">Reference proteome</keyword>
<accession>A0A1H4QJ53</accession>
<evidence type="ECO:0000313" key="2">
    <source>
        <dbReference type="Proteomes" id="UP000198982"/>
    </source>
</evidence>
<reference evidence="2" key="1">
    <citation type="submission" date="2016-10" db="EMBL/GenBank/DDBJ databases">
        <authorList>
            <person name="Varghese N."/>
            <person name="Submissions S."/>
        </authorList>
    </citation>
    <scope>NUCLEOTIDE SEQUENCE [LARGE SCALE GENOMIC DNA]</scope>
    <source>
        <strain evidence="2">DSM 9751</strain>
    </source>
</reference>
<proteinExistence type="predicted"/>
<organism evidence="1 2">
    <name type="scientific">Pseudomonas saponiphila</name>
    <dbReference type="NCBI Taxonomy" id="556534"/>
    <lineage>
        <taxon>Bacteria</taxon>
        <taxon>Pseudomonadati</taxon>
        <taxon>Pseudomonadota</taxon>
        <taxon>Gammaproteobacteria</taxon>
        <taxon>Pseudomonadales</taxon>
        <taxon>Pseudomonadaceae</taxon>
        <taxon>Pseudomonas</taxon>
    </lineage>
</organism>
<gene>
    <name evidence="1" type="ORF">SAMN05216178_3792</name>
</gene>
<dbReference type="RefSeq" id="WP_092317308.1">
    <property type="nucleotide sequence ID" value="NZ_FNTJ01000001.1"/>
</dbReference>
<dbReference type="EMBL" id="FNTJ01000001">
    <property type="protein sequence ID" value="SEC19574.1"/>
    <property type="molecule type" value="Genomic_DNA"/>
</dbReference>